<reference evidence="1" key="1">
    <citation type="submission" date="2022-10" db="EMBL/GenBank/DDBJ databases">
        <title>Complete Genome of Trichothecium roseum strain YXFP-22015, a Plant Pathogen Isolated from Citrus.</title>
        <authorList>
            <person name="Wang Y."/>
            <person name="Zhu L."/>
        </authorList>
    </citation>
    <scope>NUCLEOTIDE SEQUENCE</scope>
    <source>
        <strain evidence="1">YXFP-22015</strain>
    </source>
</reference>
<keyword evidence="2" id="KW-1185">Reference proteome</keyword>
<name>A0ACC0UT61_9HYPO</name>
<proteinExistence type="predicted"/>
<accession>A0ACC0UT61</accession>
<organism evidence="1 2">
    <name type="scientific">Trichothecium roseum</name>
    <dbReference type="NCBI Taxonomy" id="47278"/>
    <lineage>
        <taxon>Eukaryota</taxon>
        <taxon>Fungi</taxon>
        <taxon>Dikarya</taxon>
        <taxon>Ascomycota</taxon>
        <taxon>Pezizomycotina</taxon>
        <taxon>Sordariomycetes</taxon>
        <taxon>Hypocreomycetidae</taxon>
        <taxon>Hypocreales</taxon>
        <taxon>Hypocreales incertae sedis</taxon>
        <taxon>Trichothecium</taxon>
    </lineage>
</organism>
<dbReference type="Proteomes" id="UP001163324">
    <property type="component" value="Chromosome 8"/>
</dbReference>
<protein>
    <submittedName>
        <fullName evidence="1">Uncharacterized protein</fullName>
    </submittedName>
</protein>
<sequence length="191" mass="20188">MTNKAPSEGQKVDLGQNAPNKTEGTGLVGSESLAAESYREGGEFSNNIGTQPENISSDLGATSTSTTTAAQSQQSANESHAGTAPSYVNNQYIKDSSGPHGKNLQEGFDDSGLKDGARVAMDATLGSKDDPARAAELQFQYNQDAKGRAAGPKQDGLSNETNCTISQSIMKSCHNNKIMPVEAKEMRKWDL</sequence>
<comment type="caution">
    <text evidence="1">The sequence shown here is derived from an EMBL/GenBank/DDBJ whole genome shotgun (WGS) entry which is preliminary data.</text>
</comment>
<gene>
    <name evidence="1" type="ORF">N3K66_007873</name>
</gene>
<evidence type="ECO:0000313" key="1">
    <source>
        <dbReference type="EMBL" id="KAI9896851.1"/>
    </source>
</evidence>
<dbReference type="EMBL" id="CM047947">
    <property type="protein sequence ID" value="KAI9896851.1"/>
    <property type="molecule type" value="Genomic_DNA"/>
</dbReference>
<evidence type="ECO:0000313" key="2">
    <source>
        <dbReference type="Proteomes" id="UP001163324"/>
    </source>
</evidence>